<evidence type="ECO:0000313" key="3">
    <source>
        <dbReference type="Proteomes" id="UP000053144"/>
    </source>
</evidence>
<evidence type="ECO:0000256" key="1">
    <source>
        <dbReference type="SAM" id="MobiDB-lite"/>
    </source>
</evidence>
<feature type="compositionally biased region" description="Basic and acidic residues" evidence="1">
    <location>
        <begin position="45"/>
        <end position="78"/>
    </location>
</feature>
<gene>
    <name evidence="2" type="ORF">LR48_Vigan09g003500</name>
</gene>
<proteinExistence type="predicted"/>
<sequence>MFSKRLKAELSGIRHDVQAPNGKGLLEPNDSGLTDSNVSELPEPNDSRLLDPNVKEQTKPTERGLTEPNGRRRPEPNVRKLPQPNGLVLEGRMKALEGRTDGRINTLERTIESVKRWANKKNRGLAVFGTLTEGRERREVLKDIENHSLKAYDSREVVTKMLDEEWKTLEKVLPPPEPPDMN</sequence>
<evidence type="ECO:0000313" key="2">
    <source>
        <dbReference type="EMBL" id="KOM51376.1"/>
    </source>
</evidence>
<organism evidence="2 3">
    <name type="scientific">Phaseolus angularis</name>
    <name type="common">Azuki bean</name>
    <name type="synonym">Vigna angularis</name>
    <dbReference type="NCBI Taxonomy" id="3914"/>
    <lineage>
        <taxon>Eukaryota</taxon>
        <taxon>Viridiplantae</taxon>
        <taxon>Streptophyta</taxon>
        <taxon>Embryophyta</taxon>
        <taxon>Tracheophyta</taxon>
        <taxon>Spermatophyta</taxon>
        <taxon>Magnoliopsida</taxon>
        <taxon>eudicotyledons</taxon>
        <taxon>Gunneridae</taxon>
        <taxon>Pentapetalae</taxon>
        <taxon>rosids</taxon>
        <taxon>fabids</taxon>
        <taxon>Fabales</taxon>
        <taxon>Fabaceae</taxon>
        <taxon>Papilionoideae</taxon>
        <taxon>50 kb inversion clade</taxon>
        <taxon>NPAAA clade</taxon>
        <taxon>indigoferoid/millettioid clade</taxon>
        <taxon>Phaseoleae</taxon>
        <taxon>Vigna</taxon>
    </lineage>
</organism>
<dbReference type="Proteomes" id="UP000053144">
    <property type="component" value="Chromosome 9"/>
</dbReference>
<feature type="region of interest" description="Disordered" evidence="1">
    <location>
        <begin position="1"/>
        <end position="84"/>
    </location>
</feature>
<dbReference type="AlphaFoldDB" id="A0A0L9V8H8"/>
<name>A0A0L9V8H8_PHAAN</name>
<reference evidence="3" key="1">
    <citation type="journal article" date="2015" name="Proc. Natl. Acad. Sci. U.S.A.">
        <title>Genome sequencing of adzuki bean (Vigna angularis) provides insight into high starch and low fat accumulation and domestication.</title>
        <authorList>
            <person name="Yang K."/>
            <person name="Tian Z."/>
            <person name="Chen C."/>
            <person name="Luo L."/>
            <person name="Zhao B."/>
            <person name="Wang Z."/>
            <person name="Yu L."/>
            <person name="Li Y."/>
            <person name="Sun Y."/>
            <person name="Li W."/>
            <person name="Chen Y."/>
            <person name="Li Y."/>
            <person name="Zhang Y."/>
            <person name="Ai D."/>
            <person name="Zhao J."/>
            <person name="Shang C."/>
            <person name="Ma Y."/>
            <person name="Wu B."/>
            <person name="Wang M."/>
            <person name="Gao L."/>
            <person name="Sun D."/>
            <person name="Zhang P."/>
            <person name="Guo F."/>
            <person name="Wang W."/>
            <person name="Li Y."/>
            <person name="Wang J."/>
            <person name="Varshney R.K."/>
            <person name="Wang J."/>
            <person name="Ling H.Q."/>
            <person name="Wan P."/>
        </authorList>
    </citation>
    <scope>NUCLEOTIDE SEQUENCE</scope>
    <source>
        <strain evidence="3">cv. Jingnong 6</strain>
    </source>
</reference>
<feature type="compositionally biased region" description="Basic and acidic residues" evidence="1">
    <location>
        <begin position="1"/>
        <end position="17"/>
    </location>
</feature>
<dbReference type="Gramene" id="KOM51376">
    <property type="protein sequence ID" value="KOM51376"/>
    <property type="gene ID" value="LR48_Vigan09g003500"/>
</dbReference>
<protein>
    <submittedName>
        <fullName evidence="2">Uncharacterized protein</fullName>
    </submittedName>
</protein>
<dbReference type="EMBL" id="CM003379">
    <property type="protein sequence ID" value="KOM51376.1"/>
    <property type="molecule type" value="Genomic_DNA"/>
</dbReference>
<accession>A0A0L9V8H8</accession>